<keyword evidence="1" id="KW-0808">Transferase</keyword>
<evidence type="ECO:0000256" key="1">
    <source>
        <dbReference type="ARBA" id="ARBA00022679"/>
    </source>
</evidence>
<sequence>MVLSLYNRKKTPEHIPVDPVTPVDTTGAGDSFIGALAYYLAHLPHLPMNEIVRRSGRIATVSVLSSGTQLSYPWKRDLPTELFV</sequence>
<feature type="region of interest" description="Disordered" evidence="3">
    <location>
        <begin position="1"/>
        <end position="22"/>
    </location>
</feature>
<dbReference type="SUPFAM" id="SSF53613">
    <property type="entry name" value="Ribokinase-like"/>
    <property type="match status" value="1"/>
</dbReference>
<feature type="domain" description="Carbohydrate kinase PfkB" evidence="4">
    <location>
        <begin position="6"/>
        <end position="74"/>
    </location>
</feature>
<reference evidence="5 6" key="1">
    <citation type="journal article" date="2017" name="PLoS Biol.">
        <title>The sea cucumber genome provides insights into morphological evolution and visceral regeneration.</title>
        <authorList>
            <person name="Zhang X."/>
            <person name="Sun L."/>
            <person name="Yuan J."/>
            <person name="Sun Y."/>
            <person name="Gao Y."/>
            <person name="Zhang L."/>
            <person name="Li S."/>
            <person name="Dai H."/>
            <person name="Hamel J.F."/>
            <person name="Liu C."/>
            <person name="Yu Y."/>
            <person name="Liu S."/>
            <person name="Lin W."/>
            <person name="Guo K."/>
            <person name="Jin S."/>
            <person name="Xu P."/>
            <person name="Storey K.B."/>
            <person name="Huan P."/>
            <person name="Zhang T."/>
            <person name="Zhou Y."/>
            <person name="Zhang J."/>
            <person name="Lin C."/>
            <person name="Li X."/>
            <person name="Xing L."/>
            <person name="Huo D."/>
            <person name="Sun M."/>
            <person name="Wang L."/>
            <person name="Mercier A."/>
            <person name="Li F."/>
            <person name="Yang H."/>
            <person name="Xiang J."/>
        </authorList>
    </citation>
    <scope>NUCLEOTIDE SEQUENCE [LARGE SCALE GENOMIC DNA]</scope>
    <source>
        <strain evidence="5">Shaxun</strain>
        <tissue evidence="5">Muscle</tissue>
    </source>
</reference>
<dbReference type="Proteomes" id="UP000230750">
    <property type="component" value="Unassembled WGS sequence"/>
</dbReference>
<name>A0A2G8K3H0_STIJA</name>
<evidence type="ECO:0000256" key="3">
    <source>
        <dbReference type="SAM" id="MobiDB-lite"/>
    </source>
</evidence>
<dbReference type="Pfam" id="PF00294">
    <property type="entry name" value="PfkB"/>
    <property type="match status" value="1"/>
</dbReference>
<dbReference type="GO" id="GO:0006796">
    <property type="term" value="P:phosphate-containing compound metabolic process"/>
    <property type="evidence" value="ECO:0007669"/>
    <property type="project" value="UniProtKB-ARBA"/>
</dbReference>
<dbReference type="OrthoDB" id="415590at2759"/>
<comment type="caution">
    <text evidence="5">The sequence shown here is derived from an EMBL/GenBank/DDBJ whole genome shotgun (WGS) entry which is preliminary data.</text>
</comment>
<dbReference type="InterPro" id="IPR029056">
    <property type="entry name" value="Ribokinase-like"/>
</dbReference>
<evidence type="ECO:0000259" key="4">
    <source>
        <dbReference type="Pfam" id="PF00294"/>
    </source>
</evidence>
<dbReference type="Gene3D" id="3.40.1190.20">
    <property type="match status" value="1"/>
</dbReference>
<dbReference type="AlphaFoldDB" id="A0A2G8K3H0"/>
<keyword evidence="6" id="KW-1185">Reference proteome</keyword>
<keyword evidence="2 5" id="KW-0418">Kinase</keyword>
<dbReference type="PANTHER" id="PTHR10584:SF166">
    <property type="entry name" value="RIBOKINASE"/>
    <property type="match status" value="1"/>
</dbReference>
<proteinExistence type="predicted"/>
<gene>
    <name evidence="5" type="ORF">BSL78_20583</name>
</gene>
<dbReference type="PROSITE" id="PS00584">
    <property type="entry name" value="PFKB_KINASES_2"/>
    <property type="match status" value="1"/>
</dbReference>
<dbReference type="InterPro" id="IPR002173">
    <property type="entry name" value="Carboh/pur_kinase_PfkB_CS"/>
</dbReference>
<protein>
    <submittedName>
        <fullName evidence="5">Putative ribokinase-like</fullName>
    </submittedName>
</protein>
<evidence type="ECO:0000313" key="6">
    <source>
        <dbReference type="Proteomes" id="UP000230750"/>
    </source>
</evidence>
<dbReference type="GO" id="GO:0005829">
    <property type="term" value="C:cytosol"/>
    <property type="evidence" value="ECO:0007669"/>
    <property type="project" value="TreeGrafter"/>
</dbReference>
<dbReference type="GO" id="GO:0016301">
    <property type="term" value="F:kinase activity"/>
    <property type="evidence" value="ECO:0007669"/>
    <property type="project" value="UniProtKB-KW"/>
</dbReference>
<dbReference type="PANTHER" id="PTHR10584">
    <property type="entry name" value="SUGAR KINASE"/>
    <property type="match status" value="1"/>
</dbReference>
<accession>A0A2G8K3H0</accession>
<dbReference type="EMBL" id="MRZV01000924">
    <property type="protein sequence ID" value="PIK42558.1"/>
    <property type="molecule type" value="Genomic_DNA"/>
</dbReference>
<evidence type="ECO:0000256" key="2">
    <source>
        <dbReference type="ARBA" id="ARBA00022777"/>
    </source>
</evidence>
<organism evidence="5 6">
    <name type="scientific">Stichopus japonicus</name>
    <name type="common">Sea cucumber</name>
    <dbReference type="NCBI Taxonomy" id="307972"/>
    <lineage>
        <taxon>Eukaryota</taxon>
        <taxon>Metazoa</taxon>
        <taxon>Echinodermata</taxon>
        <taxon>Eleutherozoa</taxon>
        <taxon>Echinozoa</taxon>
        <taxon>Holothuroidea</taxon>
        <taxon>Aspidochirotacea</taxon>
        <taxon>Aspidochirotida</taxon>
        <taxon>Stichopodidae</taxon>
        <taxon>Apostichopus</taxon>
    </lineage>
</organism>
<dbReference type="InterPro" id="IPR011611">
    <property type="entry name" value="PfkB_dom"/>
</dbReference>
<evidence type="ECO:0000313" key="5">
    <source>
        <dbReference type="EMBL" id="PIK42558.1"/>
    </source>
</evidence>
<dbReference type="STRING" id="307972.A0A2G8K3H0"/>